<dbReference type="InterPro" id="IPR002202">
    <property type="entry name" value="HMG_CoA_Rdtase"/>
</dbReference>
<dbReference type="GO" id="GO:0015936">
    <property type="term" value="P:coenzyme A metabolic process"/>
    <property type="evidence" value="ECO:0007669"/>
    <property type="project" value="InterPro"/>
</dbReference>
<name>A0AAW3BDP6_9TRYP</name>
<dbReference type="PANTHER" id="PTHR10572">
    <property type="entry name" value="3-HYDROXY-3-METHYLGLUTARYL-COENZYME A REDUCTASE"/>
    <property type="match status" value="1"/>
</dbReference>
<evidence type="ECO:0000256" key="4">
    <source>
        <dbReference type="RuleBase" id="RU361219"/>
    </source>
</evidence>
<dbReference type="GO" id="GO:0008299">
    <property type="term" value="P:isoprenoid biosynthetic process"/>
    <property type="evidence" value="ECO:0007669"/>
    <property type="project" value="InterPro"/>
</dbReference>
<dbReference type="EMBL" id="JBAMZN010000032">
    <property type="protein sequence ID" value="KAL0520934.1"/>
    <property type="molecule type" value="Genomic_DNA"/>
</dbReference>
<dbReference type="Gene3D" id="3.30.70.420">
    <property type="entry name" value="Hydroxymethylglutaryl-CoA reductase, class I/II, NAD/NADP-binding domain"/>
    <property type="match status" value="1"/>
</dbReference>
<dbReference type="PROSITE" id="PS50065">
    <property type="entry name" value="HMG_COA_REDUCTASE_4"/>
    <property type="match status" value="1"/>
</dbReference>
<organism evidence="5 6">
    <name type="scientific">Leishmania naiffi</name>
    <dbReference type="NCBI Taxonomy" id="5678"/>
    <lineage>
        <taxon>Eukaryota</taxon>
        <taxon>Discoba</taxon>
        <taxon>Euglenozoa</taxon>
        <taxon>Kinetoplastea</taxon>
        <taxon>Metakinetoplastina</taxon>
        <taxon>Trypanosomatida</taxon>
        <taxon>Trypanosomatidae</taxon>
        <taxon>Leishmaniinae</taxon>
        <taxon>Leishmania</taxon>
        <taxon>Leishmania naiffi species complex</taxon>
    </lineage>
</organism>
<dbReference type="CDD" id="cd00643">
    <property type="entry name" value="HMG-CoA_reductase_classI"/>
    <property type="match status" value="1"/>
</dbReference>
<dbReference type="InterPro" id="IPR023074">
    <property type="entry name" value="HMG_CoA_Rdtase_cat_sf"/>
</dbReference>
<dbReference type="GO" id="GO:0005789">
    <property type="term" value="C:endoplasmic reticulum membrane"/>
    <property type="evidence" value="ECO:0007669"/>
    <property type="project" value="UniProtKB-SubCell"/>
</dbReference>
<dbReference type="InterPro" id="IPR009029">
    <property type="entry name" value="HMG_CoA_Rdtase_sub-bd_dom_sf"/>
</dbReference>
<keyword evidence="3 4" id="KW-0560">Oxidoreductase</keyword>
<keyword evidence="2 4" id="KW-0521">NADP</keyword>
<dbReference type="AlphaFoldDB" id="A0AAW3BDP6"/>
<dbReference type="GO" id="GO:0005778">
    <property type="term" value="C:peroxisomal membrane"/>
    <property type="evidence" value="ECO:0007669"/>
    <property type="project" value="TreeGrafter"/>
</dbReference>
<protein>
    <recommendedName>
        <fullName evidence="4">3-hydroxy-3-methylglutaryl coenzyme A reductase</fullName>
        <shortName evidence="4">HMG-CoA reductase</shortName>
        <ecNumber evidence="4">1.1.1.34</ecNumber>
    </recommendedName>
</protein>
<dbReference type="PROSITE" id="PS00066">
    <property type="entry name" value="HMG_COA_REDUCTASE_1"/>
    <property type="match status" value="1"/>
</dbReference>
<comment type="caution">
    <text evidence="5">The sequence shown here is derived from an EMBL/GenBank/DDBJ whole genome shotgun (WGS) entry which is preliminary data.</text>
</comment>
<keyword evidence="4" id="KW-0256">Endoplasmic reticulum</keyword>
<dbReference type="InterPro" id="IPR009023">
    <property type="entry name" value="HMG_CoA_Rdtase_NAD(P)-bd_sf"/>
</dbReference>
<comment type="catalytic activity">
    <reaction evidence="4">
        <text>(R)-mevalonate + 2 NADP(+) + CoA = (3S)-3-hydroxy-3-methylglutaryl-CoA + 2 NADPH + 2 H(+)</text>
        <dbReference type="Rhea" id="RHEA:15989"/>
        <dbReference type="ChEBI" id="CHEBI:15378"/>
        <dbReference type="ChEBI" id="CHEBI:36464"/>
        <dbReference type="ChEBI" id="CHEBI:43074"/>
        <dbReference type="ChEBI" id="CHEBI:57287"/>
        <dbReference type="ChEBI" id="CHEBI:57783"/>
        <dbReference type="ChEBI" id="CHEBI:58349"/>
        <dbReference type="EC" id="1.1.1.34"/>
    </reaction>
</comment>
<dbReference type="Proteomes" id="UP001501274">
    <property type="component" value="Unassembled WGS sequence"/>
</dbReference>
<dbReference type="InterPro" id="IPR023076">
    <property type="entry name" value="HMG_CoA_Rdtase_CS"/>
</dbReference>
<dbReference type="PRINTS" id="PR00071">
    <property type="entry name" value="HMGCOARDTASE"/>
</dbReference>
<dbReference type="Gene3D" id="1.10.3270.10">
    <property type="entry name" value="HMGR, N-terminal domain"/>
    <property type="match status" value="1"/>
</dbReference>
<comment type="subcellular location">
    <subcellularLocation>
        <location evidence="4">Endoplasmic reticulum membrane</location>
        <topology evidence="4">Multi-pass membrane protein</topology>
    </subcellularLocation>
</comment>
<reference evidence="5 6" key="1">
    <citation type="submission" date="2024-02" db="EMBL/GenBank/DDBJ databases">
        <title>FIRST GENOME SEQUENCES OF Leishmania (Viannia) shawi, Leishmania (Viannia) lindenbergi AND Leishmania (Viannia) utingensis.</title>
        <authorList>
            <person name="Resadore F."/>
            <person name="Custodio M.G.F."/>
            <person name="Boite M.C."/>
            <person name="Cupolillo E."/>
            <person name="Ferreira G.E.M."/>
        </authorList>
    </citation>
    <scope>NUCLEOTIDE SEQUENCE [LARGE SCALE GENOMIC DNA]</scope>
    <source>
        <strain evidence="5 6">MDAS/BR/1979/M5533</strain>
    </source>
</reference>
<dbReference type="SUPFAM" id="SSF55035">
    <property type="entry name" value="NAD-binding domain of HMG-CoA reductase"/>
    <property type="match status" value="1"/>
</dbReference>
<evidence type="ECO:0000313" key="6">
    <source>
        <dbReference type="Proteomes" id="UP001501274"/>
    </source>
</evidence>
<gene>
    <name evidence="5" type="ORF">Q4I28_006074</name>
</gene>
<dbReference type="EC" id="1.1.1.34" evidence="4"/>
<comment type="similarity">
    <text evidence="1 4">Belongs to the HMG-CoA reductase family.</text>
</comment>
<dbReference type="InterPro" id="IPR004554">
    <property type="entry name" value="HMG_CoA_Rdtase_eu_arc"/>
</dbReference>
<dbReference type="GO" id="GO:0004420">
    <property type="term" value="F:hydroxymethylglutaryl-CoA reductase (NADPH) activity"/>
    <property type="evidence" value="ECO:0007669"/>
    <property type="project" value="UniProtKB-EC"/>
</dbReference>
<dbReference type="InterPro" id="IPR023282">
    <property type="entry name" value="HMG_CoA_Rdtase_N"/>
</dbReference>
<evidence type="ECO:0000256" key="1">
    <source>
        <dbReference type="ARBA" id="ARBA00007661"/>
    </source>
</evidence>
<sequence length="436" mass="46020">MRRSILLACSAAKGGNWASMSDAEIMKQVEDKKIAFYGLEQALAPDYDRAIAIRRDIVKKKMCPSSAAATTHPLERVPYKNYDWGNVVGQNCENILGYVPVPVGLAGPLLLDGKEVGLPMATTEGALVASTHRGARAINLSGGCRTAVLKEGMTRAPVVEVSSFDEAIALVKFCEERFDMLKEAFESTTRFGKLQSIKCAMAGRQVHMRFSAFTGDAMGMNMITKGCDKALRVLQQHIPSMRVLALSGNFCTDKKPSAVNWVEGRGKSVVAEAVIKRCVVEGVLKCTVDSVVSLNVTKNLRGSALAGSIGGFNAHAANIVAALYIATGQDPAQVVESATCMTTIDKVGEDLMISLTMPSIEVGAVGGGTGLPSQSAMLELMGCAGANKEDPGANSRQIARVVAGAVICGELSLMAGLAAGHLLSAHMKLNRKPSSQ</sequence>
<dbReference type="Gene3D" id="3.90.770.10">
    <property type="entry name" value="3-hydroxy-3-methylglutaryl-coenzyme A Reductase, Chain A, domain 2"/>
    <property type="match status" value="1"/>
</dbReference>
<comment type="pathway">
    <text evidence="4">Metabolic intermediate biosynthesis; (R)-mevalonate biosynthesis; (R)-mevalonate from acetyl-CoA: step 3/3.</text>
</comment>
<dbReference type="PROSITE" id="PS00318">
    <property type="entry name" value="HMG_COA_REDUCTASE_2"/>
    <property type="match status" value="1"/>
</dbReference>
<evidence type="ECO:0000256" key="3">
    <source>
        <dbReference type="ARBA" id="ARBA00023002"/>
    </source>
</evidence>
<dbReference type="NCBIfam" id="TIGR00533">
    <property type="entry name" value="HMG_CoA_R_NADP"/>
    <property type="match status" value="1"/>
</dbReference>
<evidence type="ECO:0000256" key="2">
    <source>
        <dbReference type="ARBA" id="ARBA00022857"/>
    </source>
</evidence>
<keyword evidence="6" id="KW-1185">Reference proteome</keyword>
<evidence type="ECO:0000313" key="5">
    <source>
        <dbReference type="EMBL" id="KAL0520934.1"/>
    </source>
</evidence>
<accession>A0AAW3BDP6</accession>
<dbReference type="SUPFAM" id="SSF56542">
    <property type="entry name" value="Substrate-binding domain of HMG-CoA reductase"/>
    <property type="match status" value="1"/>
</dbReference>
<dbReference type="FunFam" id="1.10.3270.10:FF:000003">
    <property type="entry name" value="3-hydroxy-3-methylglutaryl coenzyme A reductase"/>
    <property type="match status" value="1"/>
</dbReference>
<dbReference type="Pfam" id="PF00368">
    <property type="entry name" value="HMG-CoA_red"/>
    <property type="match status" value="1"/>
</dbReference>
<proteinExistence type="inferred from homology"/>
<dbReference type="PANTHER" id="PTHR10572:SF24">
    <property type="entry name" value="3-HYDROXY-3-METHYLGLUTARYL-COENZYME A REDUCTASE"/>
    <property type="match status" value="1"/>
</dbReference>
<dbReference type="GO" id="GO:0016126">
    <property type="term" value="P:sterol biosynthetic process"/>
    <property type="evidence" value="ECO:0007669"/>
    <property type="project" value="TreeGrafter"/>
</dbReference>
<dbReference type="FunFam" id="3.30.70.420:FF:000001">
    <property type="entry name" value="3-hydroxy-3-methylglutaryl coenzyme A reductase"/>
    <property type="match status" value="1"/>
</dbReference>